<organism evidence="5 6">
    <name type="scientific">Saccharata proteae CBS 121410</name>
    <dbReference type="NCBI Taxonomy" id="1314787"/>
    <lineage>
        <taxon>Eukaryota</taxon>
        <taxon>Fungi</taxon>
        <taxon>Dikarya</taxon>
        <taxon>Ascomycota</taxon>
        <taxon>Pezizomycotina</taxon>
        <taxon>Dothideomycetes</taxon>
        <taxon>Dothideomycetes incertae sedis</taxon>
        <taxon>Botryosphaeriales</taxon>
        <taxon>Saccharataceae</taxon>
        <taxon>Saccharata</taxon>
    </lineage>
</organism>
<dbReference type="PANTHER" id="PTHR14021">
    <property type="entry name" value="IRON-SULFUR CLUSTER CO-CHAPERONE PROTEIN HSCB"/>
    <property type="match status" value="1"/>
</dbReference>
<dbReference type="CDD" id="cd06257">
    <property type="entry name" value="DnaJ"/>
    <property type="match status" value="1"/>
</dbReference>
<protein>
    <submittedName>
        <fullName evidence="5">Co-chaperone Hsc20</fullName>
    </submittedName>
</protein>
<dbReference type="Gene3D" id="1.20.1280.20">
    <property type="entry name" value="HscB, C-terminal domain"/>
    <property type="match status" value="1"/>
</dbReference>
<evidence type="ECO:0000256" key="1">
    <source>
        <dbReference type="ARBA" id="ARBA00010476"/>
    </source>
</evidence>
<dbReference type="InterPro" id="IPR036869">
    <property type="entry name" value="J_dom_sf"/>
</dbReference>
<dbReference type="NCBIfam" id="TIGR00714">
    <property type="entry name" value="hscB"/>
    <property type="match status" value="1"/>
</dbReference>
<comment type="caution">
    <text evidence="5">The sequence shown here is derived from an EMBL/GenBank/DDBJ whole genome shotgun (WGS) entry which is preliminary data.</text>
</comment>
<dbReference type="GO" id="GO:0005739">
    <property type="term" value="C:mitochondrion"/>
    <property type="evidence" value="ECO:0007669"/>
    <property type="project" value="TreeGrafter"/>
</dbReference>
<dbReference type="Gene3D" id="1.10.287.110">
    <property type="entry name" value="DnaJ domain"/>
    <property type="match status" value="1"/>
</dbReference>
<dbReference type="SUPFAM" id="SSF46565">
    <property type="entry name" value="Chaperone J-domain"/>
    <property type="match status" value="1"/>
</dbReference>
<evidence type="ECO:0000313" key="6">
    <source>
        <dbReference type="Proteomes" id="UP000799776"/>
    </source>
</evidence>
<keyword evidence="6" id="KW-1185">Reference proteome</keyword>
<dbReference type="InterPro" id="IPR036386">
    <property type="entry name" value="HscB_C_sf"/>
</dbReference>
<reference evidence="5" key="1">
    <citation type="journal article" date="2020" name="Stud. Mycol.">
        <title>101 Dothideomycetes genomes: a test case for predicting lifestyles and emergence of pathogens.</title>
        <authorList>
            <person name="Haridas S."/>
            <person name="Albert R."/>
            <person name="Binder M."/>
            <person name="Bloem J."/>
            <person name="Labutti K."/>
            <person name="Salamov A."/>
            <person name="Andreopoulos B."/>
            <person name="Baker S."/>
            <person name="Barry K."/>
            <person name="Bills G."/>
            <person name="Bluhm B."/>
            <person name="Cannon C."/>
            <person name="Castanera R."/>
            <person name="Culley D."/>
            <person name="Daum C."/>
            <person name="Ezra D."/>
            <person name="Gonzalez J."/>
            <person name="Henrissat B."/>
            <person name="Kuo A."/>
            <person name="Liang C."/>
            <person name="Lipzen A."/>
            <person name="Lutzoni F."/>
            <person name="Magnuson J."/>
            <person name="Mondo S."/>
            <person name="Nolan M."/>
            <person name="Ohm R."/>
            <person name="Pangilinan J."/>
            <person name="Park H.-J."/>
            <person name="Ramirez L."/>
            <person name="Alfaro M."/>
            <person name="Sun H."/>
            <person name="Tritt A."/>
            <person name="Yoshinaga Y."/>
            <person name="Zwiers L.-H."/>
            <person name="Turgeon B."/>
            <person name="Goodwin S."/>
            <person name="Spatafora J."/>
            <person name="Crous P."/>
            <person name="Grigoriev I."/>
        </authorList>
    </citation>
    <scope>NUCLEOTIDE SEQUENCE</scope>
    <source>
        <strain evidence="5">CBS 121410</strain>
    </source>
</reference>
<dbReference type="InterPro" id="IPR001623">
    <property type="entry name" value="DnaJ_domain"/>
</dbReference>
<dbReference type="GO" id="GO:0044571">
    <property type="term" value="P:[2Fe-2S] cluster assembly"/>
    <property type="evidence" value="ECO:0007669"/>
    <property type="project" value="InterPro"/>
</dbReference>
<dbReference type="PANTHER" id="PTHR14021:SF15">
    <property type="entry name" value="IRON-SULFUR CLUSTER CO-CHAPERONE PROTEIN HSCB"/>
    <property type="match status" value="1"/>
</dbReference>
<dbReference type="InterPro" id="IPR009073">
    <property type="entry name" value="HscB_oligo_C"/>
</dbReference>
<name>A0A9P4HWH8_9PEZI</name>
<evidence type="ECO:0000313" key="5">
    <source>
        <dbReference type="EMBL" id="KAF2088117.1"/>
    </source>
</evidence>
<evidence type="ECO:0000256" key="2">
    <source>
        <dbReference type="ARBA" id="ARBA00023186"/>
    </source>
</evidence>
<evidence type="ECO:0000259" key="4">
    <source>
        <dbReference type="PROSITE" id="PS50076"/>
    </source>
</evidence>
<proteinExistence type="inferred from homology"/>
<dbReference type="AlphaFoldDB" id="A0A9P4HWH8"/>
<dbReference type="PROSITE" id="PS50076">
    <property type="entry name" value="DNAJ_2"/>
    <property type="match status" value="1"/>
</dbReference>
<feature type="domain" description="J" evidence="4">
    <location>
        <begin position="29"/>
        <end position="106"/>
    </location>
</feature>
<evidence type="ECO:0000256" key="3">
    <source>
        <dbReference type="SAM" id="MobiDB-lite"/>
    </source>
</evidence>
<dbReference type="InterPro" id="IPR004640">
    <property type="entry name" value="HscB"/>
</dbReference>
<accession>A0A9P4HWH8</accession>
<dbReference type="OrthoDB" id="448954at2759"/>
<keyword evidence="2" id="KW-0143">Chaperone</keyword>
<dbReference type="GO" id="GO:0001671">
    <property type="term" value="F:ATPase activator activity"/>
    <property type="evidence" value="ECO:0007669"/>
    <property type="project" value="InterPro"/>
</dbReference>
<dbReference type="Pfam" id="PF07743">
    <property type="entry name" value="HSCB_C"/>
    <property type="match status" value="1"/>
</dbReference>
<dbReference type="EMBL" id="ML978717">
    <property type="protein sequence ID" value="KAF2088117.1"/>
    <property type="molecule type" value="Genomic_DNA"/>
</dbReference>
<dbReference type="SUPFAM" id="SSF47144">
    <property type="entry name" value="HSC20 (HSCB), C-terminal oligomerisation domain"/>
    <property type="match status" value="1"/>
</dbReference>
<dbReference type="GO" id="GO:0051087">
    <property type="term" value="F:protein-folding chaperone binding"/>
    <property type="evidence" value="ECO:0007669"/>
    <property type="project" value="InterPro"/>
</dbReference>
<dbReference type="GO" id="GO:0051259">
    <property type="term" value="P:protein complex oligomerization"/>
    <property type="evidence" value="ECO:0007669"/>
    <property type="project" value="InterPro"/>
</dbReference>
<feature type="region of interest" description="Disordered" evidence="3">
    <location>
        <begin position="1"/>
        <end position="45"/>
    </location>
</feature>
<gene>
    <name evidence="5" type="ORF">K490DRAFT_73097</name>
</gene>
<comment type="similarity">
    <text evidence="1">Belongs to the HscB family.</text>
</comment>
<sequence>MTTSSSPSPRRNFGTRKHTHQDAPTAPRTHYDFFPNTLSSGPPPAGPFDVDLRALRAEFIRLQASAHPDRHSGENKRKAEALSARINEAYKTLQNPLLRAQYLLSLRGIDVAEDEGLKVEDPELLMEVLEMRERIEEAGSEEEVEAMKRENGVKVDESVKLLDEAFRTDDVERAKSEAVRLRYWVNIQDSLDQWEPGKPVVLSH</sequence>
<dbReference type="Proteomes" id="UP000799776">
    <property type="component" value="Unassembled WGS sequence"/>
</dbReference>